<accession>A0A921DWB5</accession>
<evidence type="ECO:0000313" key="3">
    <source>
        <dbReference type="Proteomes" id="UP000763505"/>
    </source>
</evidence>
<dbReference type="Proteomes" id="UP000763505">
    <property type="component" value="Unassembled WGS sequence"/>
</dbReference>
<dbReference type="InterPro" id="IPR036699">
    <property type="entry name" value="YehR-like_sf"/>
</dbReference>
<dbReference type="AlphaFoldDB" id="A0A921DWB5"/>
<feature type="region of interest" description="Disordered" evidence="1">
    <location>
        <begin position="23"/>
        <end position="58"/>
    </location>
</feature>
<evidence type="ECO:0000313" key="2">
    <source>
        <dbReference type="EMBL" id="HJE19520.1"/>
    </source>
</evidence>
<comment type="caution">
    <text evidence="2">The sequence shown here is derived from an EMBL/GenBank/DDBJ whole genome shotgun (WGS) entry which is preliminary data.</text>
</comment>
<gene>
    <name evidence="2" type="ORF">K8V35_04120</name>
</gene>
<name>A0A921DWB5_9STAP</name>
<dbReference type="InterPro" id="IPR009736">
    <property type="entry name" value="DUF1307"/>
</dbReference>
<reference evidence="2" key="2">
    <citation type="submission" date="2021-09" db="EMBL/GenBank/DDBJ databases">
        <authorList>
            <person name="Gilroy R."/>
        </authorList>
    </citation>
    <scope>NUCLEOTIDE SEQUENCE</scope>
    <source>
        <strain evidence="2">6019</strain>
    </source>
</reference>
<organism evidence="2 3">
    <name type="scientific">Aliicoccus persicus</name>
    <dbReference type="NCBI Taxonomy" id="930138"/>
    <lineage>
        <taxon>Bacteria</taxon>
        <taxon>Bacillati</taxon>
        <taxon>Bacillota</taxon>
        <taxon>Bacilli</taxon>
        <taxon>Bacillales</taxon>
        <taxon>Staphylococcaceae</taxon>
        <taxon>Aliicoccus</taxon>
    </lineage>
</organism>
<sequence>MRKLLILMLASVFFIVGCNNDSNDRDPITLETDEASSDTAETEVSEDTEDTEDTKPVEDIPEEYQGLGLEKFERVESGVTSNVTLEFEDNVVLQQTTENSANFEDVGLTLEGATEEEASLAAEYSSVYDVTYETELIYVGGTEKMIIDYRNQRDEIETLNSLFMDEMPIVARDTTVEDAIEFFIAEGYTHIQD</sequence>
<protein>
    <submittedName>
        <fullName evidence="2">YehR family protein</fullName>
    </submittedName>
</protein>
<feature type="compositionally biased region" description="Acidic residues" evidence="1">
    <location>
        <begin position="31"/>
        <end position="52"/>
    </location>
</feature>
<proteinExistence type="predicted"/>
<evidence type="ECO:0000256" key="1">
    <source>
        <dbReference type="SAM" id="MobiDB-lite"/>
    </source>
</evidence>
<dbReference type="SUPFAM" id="SSF160704">
    <property type="entry name" value="YehR-like"/>
    <property type="match status" value="1"/>
</dbReference>
<dbReference type="PROSITE" id="PS51257">
    <property type="entry name" value="PROKAR_LIPOPROTEIN"/>
    <property type="match status" value="1"/>
</dbReference>
<dbReference type="Gene3D" id="3.30.1830.10">
    <property type="entry name" value="YehR-like"/>
    <property type="match status" value="1"/>
</dbReference>
<dbReference type="Pfam" id="PF06998">
    <property type="entry name" value="DUF1307"/>
    <property type="match status" value="1"/>
</dbReference>
<reference evidence="2" key="1">
    <citation type="journal article" date="2021" name="PeerJ">
        <title>Extensive microbial diversity within the chicken gut microbiome revealed by metagenomics and culture.</title>
        <authorList>
            <person name="Gilroy R."/>
            <person name="Ravi A."/>
            <person name="Getino M."/>
            <person name="Pursley I."/>
            <person name="Horton D.L."/>
            <person name="Alikhan N.F."/>
            <person name="Baker D."/>
            <person name="Gharbi K."/>
            <person name="Hall N."/>
            <person name="Watson M."/>
            <person name="Adriaenssens E.M."/>
            <person name="Foster-Nyarko E."/>
            <person name="Jarju S."/>
            <person name="Secka A."/>
            <person name="Antonio M."/>
            <person name="Oren A."/>
            <person name="Chaudhuri R.R."/>
            <person name="La Ragione R."/>
            <person name="Hildebrand F."/>
            <person name="Pallen M.J."/>
        </authorList>
    </citation>
    <scope>NUCLEOTIDE SEQUENCE</scope>
    <source>
        <strain evidence="2">6019</strain>
    </source>
</reference>
<dbReference type="EMBL" id="DYYI01000041">
    <property type="protein sequence ID" value="HJE19520.1"/>
    <property type="molecule type" value="Genomic_DNA"/>
</dbReference>